<feature type="region of interest" description="Disordered" evidence="5">
    <location>
        <begin position="219"/>
        <end position="253"/>
    </location>
</feature>
<dbReference type="Gene3D" id="3.30.40.10">
    <property type="entry name" value="Zinc/RING finger domain, C3HC4 (zinc finger)"/>
    <property type="match status" value="1"/>
</dbReference>
<keyword evidence="1" id="KW-0479">Metal-binding</keyword>
<dbReference type="GO" id="GO:0008270">
    <property type="term" value="F:zinc ion binding"/>
    <property type="evidence" value="ECO:0007669"/>
    <property type="project" value="UniProtKB-KW"/>
</dbReference>
<dbReference type="GO" id="GO:0004842">
    <property type="term" value="F:ubiquitin-protein transferase activity"/>
    <property type="evidence" value="ECO:0007669"/>
    <property type="project" value="InterPro"/>
</dbReference>
<evidence type="ECO:0000256" key="1">
    <source>
        <dbReference type="ARBA" id="ARBA00022723"/>
    </source>
</evidence>
<gene>
    <name evidence="7" type="ORF">FMUND_12571</name>
</gene>
<feature type="compositionally biased region" description="Acidic residues" evidence="5">
    <location>
        <begin position="146"/>
        <end position="163"/>
    </location>
</feature>
<evidence type="ECO:0000256" key="3">
    <source>
        <dbReference type="ARBA" id="ARBA00022786"/>
    </source>
</evidence>
<evidence type="ECO:0000256" key="5">
    <source>
        <dbReference type="SAM" id="MobiDB-lite"/>
    </source>
</evidence>
<feature type="compositionally biased region" description="Basic and acidic residues" evidence="5">
    <location>
        <begin position="73"/>
        <end position="94"/>
    </location>
</feature>
<proteinExistence type="predicted"/>
<keyword evidence="2" id="KW-0863">Zinc-finger</keyword>
<feature type="domain" description="IBR" evidence="6">
    <location>
        <begin position="328"/>
        <end position="389"/>
    </location>
</feature>
<dbReference type="EMBL" id="JAAOAN010000517">
    <property type="protein sequence ID" value="KAF5704383.1"/>
    <property type="molecule type" value="Genomic_DNA"/>
</dbReference>
<feature type="compositionally biased region" description="Acidic residues" evidence="5">
    <location>
        <begin position="192"/>
        <end position="203"/>
    </location>
</feature>
<feature type="region of interest" description="Disordered" evidence="5">
    <location>
        <begin position="1"/>
        <end position="203"/>
    </location>
</feature>
<comment type="caution">
    <text evidence="7">The sequence shown here is derived from an EMBL/GenBank/DDBJ whole genome shotgun (WGS) entry which is preliminary data.</text>
</comment>
<sequence>MDARQDYDEDNSSEEALPLISVRPSYEESTQRDRQYKQTPEQHLLEEPDTQDDSSHDEADLDNEMDVDDEGIEYTRDILDDFLHDRESDFKPVEDSEEPGDQGHEIEHGRAYDMDLQDMLDDVSDGFSDFETGEDTEEQQPNGESESQEDTPDDEMAVDESSEDMPNPLSDSPSDDEHSEVTSQQGRRSTEESESQDDTLDDEMNVDDQVEEFSEDLLDPFLHDPSDDQQGEETEQQSHQLAAPEDPATQEPAQTKTQDCGACCREELPVTIFQRLPCGHDYCRPCVINIFEISLSFASYFPARCCGLEIPLEAIEAHITQSDVQRYREKLVEHRTTDRTYCSNRQCLEFIPPNNTDDDGEPFYGDEAECPACNEITCTTCKGKGHTGACEK</sequence>
<organism evidence="7 8">
    <name type="scientific">Fusarium mundagurra</name>
    <dbReference type="NCBI Taxonomy" id="1567541"/>
    <lineage>
        <taxon>Eukaryota</taxon>
        <taxon>Fungi</taxon>
        <taxon>Dikarya</taxon>
        <taxon>Ascomycota</taxon>
        <taxon>Pezizomycotina</taxon>
        <taxon>Sordariomycetes</taxon>
        <taxon>Hypocreomycetidae</taxon>
        <taxon>Hypocreales</taxon>
        <taxon>Nectriaceae</taxon>
        <taxon>Fusarium</taxon>
        <taxon>Fusarium fujikuroi species complex</taxon>
    </lineage>
</organism>
<evidence type="ECO:0000313" key="8">
    <source>
        <dbReference type="Proteomes" id="UP000544331"/>
    </source>
</evidence>
<dbReference type="InterPro" id="IPR002867">
    <property type="entry name" value="IBR_dom"/>
</dbReference>
<dbReference type="InterPro" id="IPR013083">
    <property type="entry name" value="Znf_RING/FYVE/PHD"/>
</dbReference>
<dbReference type="GO" id="GO:0016567">
    <property type="term" value="P:protein ubiquitination"/>
    <property type="evidence" value="ECO:0007669"/>
    <property type="project" value="InterPro"/>
</dbReference>
<name>A0A8H6D588_9HYPO</name>
<evidence type="ECO:0000256" key="4">
    <source>
        <dbReference type="ARBA" id="ARBA00022833"/>
    </source>
</evidence>
<protein>
    <submittedName>
        <fullName evidence="7">IBR finger domain-containing protein</fullName>
    </submittedName>
</protein>
<accession>A0A8H6D588</accession>
<dbReference type="SUPFAM" id="SSF57850">
    <property type="entry name" value="RING/U-box"/>
    <property type="match status" value="1"/>
</dbReference>
<keyword evidence="8" id="KW-1185">Reference proteome</keyword>
<evidence type="ECO:0000259" key="6">
    <source>
        <dbReference type="Pfam" id="PF01485"/>
    </source>
</evidence>
<feature type="compositionally biased region" description="Basic and acidic residues" evidence="5">
    <location>
        <begin position="25"/>
        <end position="36"/>
    </location>
</feature>
<dbReference type="Proteomes" id="UP000544331">
    <property type="component" value="Unassembled WGS sequence"/>
</dbReference>
<dbReference type="AlphaFoldDB" id="A0A8H6D588"/>
<dbReference type="InterPro" id="IPR017907">
    <property type="entry name" value="Znf_RING_CS"/>
</dbReference>
<reference evidence="7 8" key="1">
    <citation type="submission" date="2020-05" db="EMBL/GenBank/DDBJ databases">
        <title>Identification and distribution of gene clusters putatively required for synthesis of sphingolipid metabolism inhibitors in phylogenetically diverse species of the filamentous fungus Fusarium.</title>
        <authorList>
            <person name="Kim H.-S."/>
            <person name="Busman M."/>
            <person name="Brown D.W."/>
            <person name="Divon H."/>
            <person name="Uhlig S."/>
            <person name="Proctor R.H."/>
        </authorList>
    </citation>
    <scope>NUCLEOTIDE SEQUENCE [LARGE SCALE GENOMIC DNA]</scope>
    <source>
        <strain evidence="7 8">NRRL 66235</strain>
    </source>
</reference>
<keyword evidence="4" id="KW-0862">Zinc</keyword>
<dbReference type="PROSITE" id="PS00518">
    <property type="entry name" value="ZF_RING_1"/>
    <property type="match status" value="1"/>
</dbReference>
<evidence type="ECO:0000256" key="2">
    <source>
        <dbReference type="ARBA" id="ARBA00022771"/>
    </source>
</evidence>
<feature type="compositionally biased region" description="Acidic residues" evidence="5">
    <location>
        <begin position="59"/>
        <end position="72"/>
    </location>
</feature>
<evidence type="ECO:0000313" key="7">
    <source>
        <dbReference type="EMBL" id="KAF5704383.1"/>
    </source>
</evidence>
<dbReference type="InterPro" id="IPR031127">
    <property type="entry name" value="E3_UB_ligase_RBR"/>
</dbReference>
<dbReference type="Pfam" id="PF01485">
    <property type="entry name" value="IBR"/>
    <property type="match status" value="1"/>
</dbReference>
<feature type="compositionally biased region" description="Acidic residues" evidence="5">
    <location>
        <begin position="115"/>
        <end position="124"/>
    </location>
</feature>
<feature type="compositionally biased region" description="Basic and acidic residues" evidence="5">
    <location>
        <begin position="101"/>
        <end position="113"/>
    </location>
</feature>
<dbReference type="PANTHER" id="PTHR11685">
    <property type="entry name" value="RBR FAMILY RING FINGER AND IBR DOMAIN-CONTAINING"/>
    <property type="match status" value="1"/>
</dbReference>
<dbReference type="OrthoDB" id="10009520at2759"/>
<keyword evidence="3" id="KW-0833">Ubl conjugation pathway</keyword>